<feature type="compositionally biased region" description="Basic and acidic residues" evidence="1">
    <location>
        <begin position="169"/>
        <end position="178"/>
    </location>
</feature>
<evidence type="ECO:0000313" key="5">
    <source>
        <dbReference type="WormBase" id="SRAE_0000068500"/>
    </source>
</evidence>
<dbReference type="CTD" id="36373935"/>
<sequence>MVKCRRIQNNESSKDEEGDMPQLISSQDTANEEVDRGLNEANEITPRRKKYKKENTKKSQQKTFKECINTYLQNEKEGYNANLRELSPKVSKRDKMEVQRSIEADYPTNNRDLLDKIQKEYPTETATHRNVVTTSTPKTNADSNRLKQVNFKRRRDSLKNGRTLVNSLERSDFQEESPRQPPAKKGRCKINPVSSKLRTDHEKE</sequence>
<dbReference type="AlphaFoldDB" id="A0A090L0A0"/>
<feature type="compositionally biased region" description="Basic and acidic residues" evidence="1">
    <location>
        <begin position="112"/>
        <end position="122"/>
    </location>
</feature>
<feature type="compositionally biased region" description="Basic and acidic residues" evidence="1">
    <location>
        <begin position="91"/>
        <end position="103"/>
    </location>
</feature>
<accession>A0A090L0A0</accession>
<evidence type="ECO:0000313" key="2">
    <source>
        <dbReference type="EMBL" id="CEF61567.1"/>
    </source>
</evidence>
<dbReference type="RefSeq" id="XP_024500776.1">
    <property type="nucleotide sequence ID" value="XM_024646612.1"/>
</dbReference>
<reference evidence="2" key="2">
    <citation type="submission" date="2014-09" db="EMBL/GenBank/DDBJ databases">
        <authorList>
            <person name="Aslett A.Martin."/>
        </authorList>
    </citation>
    <scope>NUCLEOTIDE SEQUENCE</scope>
    <source>
        <strain evidence="2">ED321 Heterogonic</strain>
    </source>
</reference>
<dbReference type="EMBL" id="LN609413">
    <property type="protein sequence ID" value="CEF61567.1"/>
    <property type="molecule type" value="Genomic_DNA"/>
</dbReference>
<dbReference type="GeneID" id="36373935"/>
<feature type="compositionally biased region" description="Polar residues" evidence="1">
    <location>
        <begin position="124"/>
        <end position="147"/>
    </location>
</feature>
<reference evidence="4" key="3">
    <citation type="submission" date="2020-12" db="UniProtKB">
        <authorList>
            <consortium name="WormBaseParasite"/>
        </authorList>
    </citation>
    <scope>IDENTIFICATION</scope>
</reference>
<feature type="region of interest" description="Disordered" evidence="1">
    <location>
        <begin position="76"/>
        <end position="204"/>
    </location>
</feature>
<dbReference type="WormBase" id="SRAE_0000068500">
    <property type="protein sequence ID" value="SRP03065"/>
    <property type="gene ID" value="WBGene00256437"/>
</dbReference>
<evidence type="ECO:0000256" key="1">
    <source>
        <dbReference type="SAM" id="MobiDB-lite"/>
    </source>
</evidence>
<dbReference type="WBParaSite" id="SRAE_0000068500.1">
    <property type="protein sequence ID" value="SRAE_0000068500.1"/>
    <property type="gene ID" value="WBGene00256437"/>
</dbReference>
<evidence type="ECO:0000313" key="3">
    <source>
        <dbReference type="Proteomes" id="UP000035682"/>
    </source>
</evidence>
<keyword evidence="3" id="KW-1185">Reference proteome</keyword>
<evidence type="ECO:0000313" key="4">
    <source>
        <dbReference type="WBParaSite" id="SRAE_0000068500.1"/>
    </source>
</evidence>
<protein>
    <submittedName>
        <fullName evidence="2 4">Uncharacterized protein</fullName>
    </submittedName>
</protein>
<proteinExistence type="predicted"/>
<gene>
    <name evidence="2 4 5" type="ORF">SRAE_0000068500</name>
</gene>
<dbReference type="Proteomes" id="UP000035682">
    <property type="component" value="Unplaced"/>
</dbReference>
<feature type="region of interest" description="Disordered" evidence="1">
    <location>
        <begin position="1"/>
        <end position="62"/>
    </location>
</feature>
<reference evidence="3" key="1">
    <citation type="submission" date="2014-09" db="EMBL/GenBank/DDBJ databases">
        <authorList>
            <person name="Martin A.A."/>
        </authorList>
    </citation>
    <scope>NUCLEOTIDE SEQUENCE</scope>
    <source>
        <strain evidence="3">ED321</strain>
    </source>
</reference>
<name>A0A090L0A0_STRRB</name>
<organism evidence="2">
    <name type="scientific">Strongyloides ratti</name>
    <name type="common">Parasitic roundworm</name>
    <dbReference type="NCBI Taxonomy" id="34506"/>
    <lineage>
        <taxon>Eukaryota</taxon>
        <taxon>Metazoa</taxon>
        <taxon>Ecdysozoa</taxon>
        <taxon>Nematoda</taxon>
        <taxon>Chromadorea</taxon>
        <taxon>Rhabditida</taxon>
        <taxon>Tylenchina</taxon>
        <taxon>Panagrolaimomorpha</taxon>
        <taxon>Strongyloidoidea</taxon>
        <taxon>Strongyloididae</taxon>
        <taxon>Strongyloides</taxon>
    </lineage>
</organism>